<accession>A0A6I0F2P7</accession>
<gene>
    <name evidence="2" type="ORF">F8154_04205</name>
</gene>
<dbReference type="InterPro" id="IPR025469">
    <property type="entry name" value="DUF4320"/>
</dbReference>
<evidence type="ECO:0000313" key="3">
    <source>
        <dbReference type="Proteomes" id="UP000432715"/>
    </source>
</evidence>
<dbReference type="Pfam" id="PF14208">
    <property type="entry name" value="DUF4320"/>
    <property type="match status" value="1"/>
</dbReference>
<keyword evidence="1" id="KW-0812">Transmembrane</keyword>
<feature type="transmembrane region" description="Helical" evidence="1">
    <location>
        <begin position="12"/>
        <end position="34"/>
    </location>
</feature>
<organism evidence="2 3">
    <name type="scientific">Alkaliphilus pronyensis</name>
    <dbReference type="NCBI Taxonomy" id="1482732"/>
    <lineage>
        <taxon>Bacteria</taxon>
        <taxon>Bacillati</taxon>
        <taxon>Bacillota</taxon>
        <taxon>Clostridia</taxon>
        <taxon>Peptostreptococcales</taxon>
        <taxon>Natronincolaceae</taxon>
        <taxon>Alkaliphilus</taxon>
    </lineage>
</organism>
<reference evidence="2 3" key="1">
    <citation type="submission" date="2019-10" db="EMBL/GenBank/DDBJ databases">
        <title>Alkaliphilus serpentinus sp. nov. and Alkaliphilus pronyensis sp. nov., two novel anaerobic alkaliphilic species isolated from the serpentinized-hosted hydrothermal field of the Prony Bay (New Caledonia).</title>
        <authorList>
            <person name="Postec A."/>
        </authorList>
    </citation>
    <scope>NUCLEOTIDE SEQUENCE [LARGE SCALE GENOMIC DNA]</scope>
    <source>
        <strain evidence="2 3">LacV</strain>
    </source>
</reference>
<protein>
    <submittedName>
        <fullName evidence="2">DUF4320 family protein</fullName>
    </submittedName>
</protein>
<dbReference type="Proteomes" id="UP000432715">
    <property type="component" value="Unassembled WGS sequence"/>
</dbReference>
<dbReference type="AlphaFoldDB" id="A0A6I0F2P7"/>
<sequence length="130" mass="14214">MIEILKSKRGEGYIDVVVVVLVAMMVIAMAVKVYPVFVVKSDLNTFANELARVAEIEGRIGSETTAKKNELRASLGIDPTVSWSTSGNIDLNEEFSLVLTLPVDIGFFEFGSFPITLTAKATGRSEVYHK</sequence>
<dbReference type="EMBL" id="WBZC01000012">
    <property type="protein sequence ID" value="KAB3536287.1"/>
    <property type="molecule type" value="Genomic_DNA"/>
</dbReference>
<evidence type="ECO:0000313" key="2">
    <source>
        <dbReference type="EMBL" id="KAB3536287.1"/>
    </source>
</evidence>
<evidence type="ECO:0000256" key="1">
    <source>
        <dbReference type="SAM" id="Phobius"/>
    </source>
</evidence>
<proteinExistence type="predicted"/>
<dbReference type="OrthoDB" id="9800249at2"/>
<comment type="caution">
    <text evidence="2">The sequence shown here is derived from an EMBL/GenBank/DDBJ whole genome shotgun (WGS) entry which is preliminary data.</text>
</comment>
<dbReference type="RefSeq" id="WP_151860343.1">
    <property type="nucleotide sequence ID" value="NZ_WBZC01000012.1"/>
</dbReference>
<keyword evidence="1" id="KW-0472">Membrane</keyword>
<name>A0A6I0F2P7_9FIRM</name>
<keyword evidence="1" id="KW-1133">Transmembrane helix</keyword>
<keyword evidence="3" id="KW-1185">Reference proteome</keyword>